<keyword evidence="2 4" id="KW-0808">Transferase</keyword>
<organism evidence="4">
    <name type="scientific">hydrothermal vent metagenome</name>
    <dbReference type="NCBI Taxonomy" id="652676"/>
    <lineage>
        <taxon>unclassified sequences</taxon>
        <taxon>metagenomes</taxon>
        <taxon>ecological metagenomes</taxon>
    </lineage>
</organism>
<evidence type="ECO:0000259" key="3">
    <source>
        <dbReference type="PROSITE" id="PS50970"/>
    </source>
</evidence>
<evidence type="ECO:0000313" key="4">
    <source>
        <dbReference type="EMBL" id="VAW06588.1"/>
    </source>
</evidence>
<dbReference type="SUPFAM" id="SSF82282">
    <property type="entry name" value="Homocysteine S-methyltransferase"/>
    <property type="match status" value="1"/>
</dbReference>
<sequence>MAKVGDVLILDGALGTELRARGVRVPDYKSSIWSALALIEAPDEVRRLHADYIEAGADVITVNNYAVTRKLLAREGMEDRLSELTLAAARLACEARDSTLLADGAKNKVRIAGSLGPLDTTYRVDLVGGYDENL</sequence>
<name>A0A3B0SMD1_9ZZZZ</name>
<evidence type="ECO:0000256" key="1">
    <source>
        <dbReference type="ARBA" id="ARBA00022603"/>
    </source>
</evidence>
<dbReference type="Pfam" id="PF02574">
    <property type="entry name" value="S-methyl_trans"/>
    <property type="match status" value="1"/>
</dbReference>
<gene>
    <name evidence="4" type="ORF">MNBD_ALPHA05-1871</name>
</gene>
<evidence type="ECO:0000256" key="2">
    <source>
        <dbReference type="ARBA" id="ARBA00022679"/>
    </source>
</evidence>
<dbReference type="EMBL" id="UOEH01000529">
    <property type="protein sequence ID" value="VAW06588.1"/>
    <property type="molecule type" value="Genomic_DNA"/>
</dbReference>
<dbReference type="InterPro" id="IPR003726">
    <property type="entry name" value="HCY_dom"/>
</dbReference>
<keyword evidence="1 4" id="KW-0489">Methyltransferase</keyword>
<proteinExistence type="predicted"/>
<dbReference type="PANTHER" id="PTHR11103:SF18">
    <property type="entry name" value="SLR1189 PROTEIN"/>
    <property type="match status" value="1"/>
</dbReference>
<reference evidence="4" key="1">
    <citation type="submission" date="2018-06" db="EMBL/GenBank/DDBJ databases">
        <authorList>
            <person name="Zhirakovskaya E."/>
        </authorList>
    </citation>
    <scope>NUCLEOTIDE SEQUENCE</scope>
</reference>
<protein>
    <submittedName>
        <fullName evidence="4">Homocysteine S-methyltransferase</fullName>
        <ecNumber evidence="4">2.1.1.10</ecNumber>
    </submittedName>
</protein>
<dbReference type="PANTHER" id="PTHR11103">
    <property type="entry name" value="SLR1189 PROTEIN"/>
    <property type="match status" value="1"/>
</dbReference>
<dbReference type="EC" id="2.1.1.10" evidence="4"/>
<accession>A0A3B0SMD1</accession>
<dbReference type="Gene3D" id="3.20.20.330">
    <property type="entry name" value="Homocysteine-binding-like domain"/>
    <property type="match status" value="1"/>
</dbReference>
<dbReference type="GO" id="GO:0032259">
    <property type="term" value="P:methylation"/>
    <property type="evidence" value="ECO:0007669"/>
    <property type="project" value="UniProtKB-KW"/>
</dbReference>
<feature type="domain" description="Hcy-binding" evidence="3">
    <location>
        <begin position="1"/>
        <end position="134"/>
    </location>
</feature>
<dbReference type="AlphaFoldDB" id="A0A3B0SMD1"/>
<dbReference type="GO" id="GO:0008168">
    <property type="term" value="F:methyltransferase activity"/>
    <property type="evidence" value="ECO:0007669"/>
    <property type="project" value="UniProtKB-KW"/>
</dbReference>
<feature type="non-terminal residue" evidence="4">
    <location>
        <position position="134"/>
    </location>
</feature>
<dbReference type="PROSITE" id="PS50970">
    <property type="entry name" value="HCY"/>
    <property type="match status" value="1"/>
</dbReference>
<dbReference type="InterPro" id="IPR036589">
    <property type="entry name" value="HCY_dom_sf"/>
</dbReference>